<accession>A0ACA9RQQ1</accession>
<protein>
    <submittedName>
        <fullName evidence="1">17091_t:CDS:1</fullName>
    </submittedName>
</protein>
<evidence type="ECO:0000313" key="2">
    <source>
        <dbReference type="Proteomes" id="UP000789920"/>
    </source>
</evidence>
<evidence type="ECO:0000313" key="1">
    <source>
        <dbReference type="EMBL" id="CAG8804563.1"/>
    </source>
</evidence>
<keyword evidence="2" id="KW-1185">Reference proteome</keyword>
<dbReference type="Proteomes" id="UP000789920">
    <property type="component" value="Unassembled WGS sequence"/>
</dbReference>
<organism evidence="1 2">
    <name type="scientific">Racocetra persica</name>
    <dbReference type="NCBI Taxonomy" id="160502"/>
    <lineage>
        <taxon>Eukaryota</taxon>
        <taxon>Fungi</taxon>
        <taxon>Fungi incertae sedis</taxon>
        <taxon>Mucoromycota</taxon>
        <taxon>Glomeromycotina</taxon>
        <taxon>Glomeromycetes</taxon>
        <taxon>Diversisporales</taxon>
        <taxon>Gigasporaceae</taxon>
        <taxon>Racocetra</taxon>
    </lineage>
</organism>
<gene>
    <name evidence="1" type="ORF">RPERSI_LOCUS21744</name>
</gene>
<name>A0ACA9RQQ1_9GLOM</name>
<proteinExistence type="predicted"/>
<sequence>MGWLNSRNKQLRSAKNLRKYEQREKLLDHLISVFKKLDDNDFIYIIKKIFESREINTCVHAKRNEMLIHVFDLPDSQVRNASALFQTMLYSQGNHKGEIVSTYLQNKACEFIDISLYKNNHNIAINALKLKNKNLRQENRRLKRYKSSFTTRSLSVRIARAKQFKRKQISKIRSSIRKSKKIHLIQFQQAVTKLFKFNNNEYNARFVKLATDISTIGRTSIRATVKCTKAIYQFLTGKMPKYWIIAKTLARWNNEIASLSFIQNHPIETSRFFGYGVMVDEST</sequence>
<comment type="caution">
    <text evidence="1">The sequence shown here is derived from an EMBL/GenBank/DDBJ whole genome shotgun (WGS) entry which is preliminary data.</text>
</comment>
<dbReference type="EMBL" id="CAJVQC010064443">
    <property type="protein sequence ID" value="CAG8804563.1"/>
    <property type="molecule type" value="Genomic_DNA"/>
</dbReference>
<reference evidence="1" key="1">
    <citation type="submission" date="2021-06" db="EMBL/GenBank/DDBJ databases">
        <authorList>
            <person name="Kallberg Y."/>
            <person name="Tangrot J."/>
            <person name="Rosling A."/>
        </authorList>
    </citation>
    <scope>NUCLEOTIDE SEQUENCE</scope>
    <source>
        <strain evidence="1">MA461A</strain>
    </source>
</reference>